<evidence type="ECO:0000313" key="1">
    <source>
        <dbReference type="EMBL" id="VDN53132.1"/>
    </source>
</evidence>
<dbReference type="WBParaSite" id="DME_0000939401-mRNA-1">
    <property type="protein sequence ID" value="DME_0000939401-mRNA-1"/>
    <property type="gene ID" value="DME_0000939401"/>
</dbReference>
<reference evidence="1 3" key="2">
    <citation type="submission" date="2018-11" db="EMBL/GenBank/DDBJ databases">
        <authorList>
            <consortium name="Pathogen Informatics"/>
        </authorList>
    </citation>
    <scope>NUCLEOTIDE SEQUENCE [LARGE SCALE GENOMIC DNA]</scope>
</reference>
<evidence type="ECO:0000313" key="2">
    <source>
        <dbReference type="Proteomes" id="UP000038040"/>
    </source>
</evidence>
<dbReference type="Proteomes" id="UP000274756">
    <property type="component" value="Unassembled WGS sequence"/>
</dbReference>
<dbReference type="AlphaFoldDB" id="A0A0N4UNB7"/>
<sequence length="143" mass="16964">MIIIDICLFFIVIDLMPKKFHVLFKYHNYSAEKIKYGDRLTDKLNSASVYTSYTTYFCEIFKGLFNSYRLLDRKFFFQILYDQLREHYILVEKAPSKIALSTSETAKEAAVIFKKTTLTEIKLKLITINGQEEEWSCGHHPRW</sequence>
<dbReference type="Proteomes" id="UP000038040">
    <property type="component" value="Unplaced"/>
</dbReference>
<gene>
    <name evidence="1" type="ORF">DME_LOCUS3105</name>
</gene>
<evidence type="ECO:0000313" key="4">
    <source>
        <dbReference type="WBParaSite" id="DME_0000939401-mRNA-1"/>
    </source>
</evidence>
<dbReference type="EMBL" id="UYYG01000105">
    <property type="protein sequence ID" value="VDN53132.1"/>
    <property type="molecule type" value="Genomic_DNA"/>
</dbReference>
<evidence type="ECO:0000313" key="3">
    <source>
        <dbReference type="Proteomes" id="UP000274756"/>
    </source>
</evidence>
<name>A0A0N4UNB7_DRAME</name>
<accession>A0A0N4UNB7</accession>
<protein>
    <submittedName>
        <fullName evidence="1 4">Uncharacterized protein</fullName>
    </submittedName>
</protein>
<organism evidence="2 4">
    <name type="scientific">Dracunculus medinensis</name>
    <name type="common">Guinea worm</name>
    <dbReference type="NCBI Taxonomy" id="318479"/>
    <lineage>
        <taxon>Eukaryota</taxon>
        <taxon>Metazoa</taxon>
        <taxon>Ecdysozoa</taxon>
        <taxon>Nematoda</taxon>
        <taxon>Chromadorea</taxon>
        <taxon>Rhabditida</taxon>
        <taxon>Spirurina</taxon>
        <taxon>Dracunculoidea</taxon>
        <taxon>Dracunculidae</taxon>
        <taxon>Dracunculus</taxon>
    </lineage>
</organism>
<proteinExistence type="predicted"/>
<reference evidence="4" key="1">
    <citation type="submission" date="2017-02" db="UniProtKB">
        <authorList>
            <consortium name="WormBaseParasite"/>
        </authorList>
    </citation>
    <scope>IDENTIFICATION</scope>
</reference>
<keyword evidence="3" id="KW-1185">Reference proteome</keyword>